<organism evidence="1 2">
    <name type="scientific">Rhizophlyctis rosea</name>
    <dbReference type="NCBI Taxonomy" id="64517"/>
    <lineage>
        <taxon>Eukaryota</taxon>
        <taxon>Fungi</taxon>
        <taxon>Fungi incertae sedis</taxon>
        <taxon>Chytridiomycota</taxon>
        <taxon>Chytridiomycota incertae sedis</taxon>
        <taxon>Chytridiomycetes</taxon>
        <taxon>Rhizophlyctidales</taxon>
        <taxon>Rhizophlyctidaceae</taxon>
        <taxon>Rhizophlyctis</taxon>
    </lineage>
</organism>
<protein>
    <submittedName>
        <fullName evidence="1">Uncharacterized protein</fullName>
    </submittedName>
</protein>
<proteinExistence type="predicted"/>
<comment type="caution">
    <text evidence="1">The sequence shown here is derived from an EMBL/GenBank/DDBJ whole genome shotgun (WGS) entry which is preliminary data.</text>
</comment>
<name>A0AAD5X0G6_9FUNG</name>
<dbReference type="Proteomes" id="UP001212841">
    <property type="component" value="Unassembled WGS sequence"/>
</dbReference>
<accession>A0AAD5X0G6</accession>
<dbReference type="AlphaFoldDB" id="A0AAD5X0G6"/>
<evidence type="ECO:0000313" key="1">
    <source>
        <dbReference type="EMBL" id="KAJ3036907.1"/>
    </source>
</evidence>
<sequence>MSSLWGNLLKGWRSNVQAAKAQVAAQQAAKEAVVPKAPTKFQLFPSPPFLARVTESNISWLDQCLERPLVHPKTGVRVHLLGVSLLNRPPPTYPSFSVEAFASLHPSPSTILIDESGPFETYPAALELSGLNPTRDPLDWRTWALQNFDGLEKTDIPPSWLSALVATGLRPGWDVLSLLSKKEPLAQFAAGNDPAIRFVGMSGEEDQQKIEEFLATEATEEFYESIVRPEGVAAMAHEQAAQFRAGQSSLFADHLEERVVDSQADELHLALRDLFSAYQIEPTDLSRISTGFSMADNKIQKLPLSPPALAAYHQIVAKHLLAMKRTEPSDTTQRWERAEAGRAVRQRHLAKQIRDAAEKGGEGEVMLAVIDRSHDEGVRQLWDEHFLSNGEECE</sequence>
<reference evidence="1" key="1">
    <citation type="submission" date="2020-05" db="EMBL/GenBank/DDBJ databases">
        <title>Phylogenomic resolution of chytrid fungi.</title>
        <authorList>
            <person name="Stajich J.E."/>
            <person name="Amses K."/>
            <person name="Simmons R."/>
            <person name="Seto K."/>
            <person name="Myers J."/>
            <person name="Bonds A."/>
            <person name="Quandt C.A."/>
            <person name="Barry K."/>
            <person name="Liu P."/>
            <person name="Grigoriev I."/>
            <person name="Longcore J.E."/>
            <person name="James T.Y."/>
        </authorList>
    </citation>
    <scope>NUCLEOTIDE SEQUENCE</scope>
    <source>
        <strain evidence="1">JEL0318</strain>
    </source>
</reference>
<dbReference type="EMBL" id="JADGJD010001889">
    <property type="protein sequence ID" value="KAJ3036907.1"/>
    <property type="molecule type" value="Genomic_DNA"/>
</dbReference>
<evidence type="ECO:0000313" key="2">
    <source>
        <dbReference type="Proteomes" id="UP001212841"/>
    </source>
</evidence>
<gene>
    <name evidence="1" type="ORF">HK097_003674</name>
</gene>
<keyword evidence="2" id="KW-1185">Reference proteome</keyword>